<comment type="caution">
    <text evidence="1">The sequence shown here is derived from an EMBL/GenBank/DDBJ whole genome shotgun (WGS) entry which is preliminary data.</text>
</comment>
<name>A0AAW1SD86_9CHLO</name>
<dbReference type="AlphaFoldDB" id="A0AAW1SD86"/>
<reference evidence="1 2" key="1">
    <citation type="journal article" date="2024" name="Nat. Commun.">
        <title>Phylogenomics reveals the evolutionary origins of lichenization in chlorophyte algae.</title>
        <authorList>
            <person name="Puginier C."/>
            <person name="Libourel C."/>
            <person name="Otte J."/>
            <person name="Skaloud P."/>
            <person name="Haon M."/>
            <person name="Grisel S."/>
            <person name="Petersen M."/>
            <person name="Berrin J.G."/>
            <person name="Delaux P.M."/>
            <person name="Dal Grande F."/>
            <person name="Keller J."/>
        </authorList>
    </citation>
    <scope>NUCLEOTIDE SEQUENCE [LARGE SCALE GENOMIC DNA]</scope>
    <source>
        <strain evidence="1 2">SAG 245.80</strain>
    </source>
</reference>
<protein>
    <recommendedName>
        <fullName evidence="3">Neurochondrin</fullName>
    </recommendedName>
</protein>
<keyword evidence="2" id="KW-1185">Reference proteome</keyword>
<evidence type="ECO:0000313" key="2">
    <source>
        <dbReference type="Proteomes" id="UP001445335"/>
    </source>
</evidence>
<proteinExistence type="predicted"/>
<evidence type="ECO:0000313" key="1">
    <source>
        <dbReference type="EMBL" id="KAK9844105.1"/>
    </source>
</evidence>
<organism evidence="1 2">
    <name type="scientific">Elliptochloris bilobata</name>
    <dbReference type="NCBI Taxonomy" id="381761"/>
    <lineage>
        <taxon>Eukaryota</taxon>
        <taxon>Viridiplantae</taxon>
        <taxon>Chlorophyta</taxon>
        <taxon>core chlorophytes</taxon>
        <taxon>Trebouxiophyceae</taxon>
        <taxon>Trebouxiophyceae incertae sedis</taxon>
        <taxon>Elliptochloris clade</taxon>
        <taxon>Elliptochloris</taxon>
    </lineage>
</organism>
<accession>A0AAW1SD86</accession>
<gene>
    <name evidence="1" type="ORF">WJX81_004597</name>
</gene>
<dbReference type="EMBL" id="JALJOU010000004">
    <property type="protein sequence ID" value="KAK9844105.1"/>
    <property type="molecule type" value="Genomic_DNA"/>
</dbReference>
<evidence type="ECO:0008006" key="3">
    <source>
        <dbReference type="Google" id="ProtNLM"/>
    </source>
</evidence>
<dbReference type="Proteomes" id="UP001445335">
    <property type="component" value="Unassembled WGS sequence"/>
</dbReference>
<sequence>MMPEPDGDKRAAASLAALQRGCGGGPKLVAVLAARLLVTLAQEAGGGLDLEVMALLLDAAGEQQSEVLAGKALALAAAAAAAGGRGQALTPAARQLLRYLSITATDNPVAALRNAAFLSLDAVLSALQVDARLQAMEGLLDSSAPALAAALLPRLARDAVAAWPVAPGEPGGPEWGALRPHLLPAVIAWLDPDGMHGWRASPGLAASADPAAAALNLLLFLLGREARASTNVTGVRSVAALQDMEARCLAPLRAAAGRAAAAAQAQNGRCEDGAADEGALALARLLEVLACVSAVADRERRLLAAHKC</sequence>